<keyword evidence="2" id="KW-0812">Transmembrane</keyword>
<feature type="compositionally biased region" description="Low complexity" evidence="1">
    <location>
        <begin position="198"/>
        <end position="223"/>
    </location>
</feature>
<organism evidence="3 4">
    <name type="scientific">Streptomyces hyderabadensis</name>
    <dbReference type="NCBI Taxonomy" id="598549"/>
    <lineage>
        <taxon>Bacteria</taxon>
        <taxon>Bacillati</taxon>
        <taxon>Actinomycetota</taxon>
        <taxon>Actinomycetes</taxon>
        <taxon>Kitasatosporales</taxon>
        <taxon>Streptomycetaceae</taxon>
        <taxon>Streptomyces</taxon>
    </lineage>
</organism>
<comment type="caution">
    <text evidence="3">The sequence shown here is derived from an EMBL/GenBank/DDBJ whole genome shotgun (WGS) entry which is preliminary data.</text>
</comment>
<feature type="compositionally biased region" description="Polar residues" evidence="1">
    <location>
        <begin position="573"/>
        <end position="590"/>
    </location>
</feature>
<evidence type="ECO:0000256" key="1">
    <source>
        <dbReference type="SAM" id="MobiDB-lite"/>
    </source>
</evidence>
<proteinExistence type="predicted"/>
<feature type="region of interest" description="Disordered" evidence="1">
    <location>
        <begin position="499"/>
        <end position="685"/>
    </location>
</feature>
<sequence>MGAGSADECSESYAHPEVFRGGKCARVKNWQKDAQPEWPEAESGAPDRSEAGRDADATEVLPPAGPLPSAGEPPVTAPGSGWFGDSGAGPRGRGSSDAGRTEGPGSRIGGRAPRQPSPDPLARGRITWGTPAAPPAADPGPTAPIPNSFDPSPRTSRIPGNSEARDSAPGTGPGRGVDTGPDFDRTAVLPPTGGGAPGAAAADARDSGSASGYARGSAPGRGYSRASVPGSRPDSDFDRTAVLPPTGGGATGPAAAGVRDSAPGTGPGRGAGSGPDFDRTAVLPPTGGGVPGPAVGDARDSGSASGYTPGTGYTRASVPGSRPDPGFDRTAVLPPTGGGAPGAAAADARDFGPGTGPGRGAGSGGDFERTAVLPPAGAGASGAPTRVFSGPGEDPASPLPSGPATAALRDPWQETPEADAGHTHDPHEVTVQLDAVHLGDGVLLRADGGHRKSGPEASDGPVFVDASGRRNRLYRRLGILVAVACAVYAVVIVSTLLSGNSDAPWMPVPGQEEGAPAGQVDTTPQPSQSAQPTGTGTTAPQATPSAGAGATTEPGVESPASGTSGVTGGATGQPGTSAAPKTSAPGTDQNQGGGATGPDPTQSTQVPPPDSTDPSAPTGGDGTSVEPTAPTGGSTTGTDPGTGGGTNANGAGAPDPLAGQGGAPVVVAGPADTSTSPHLSPENTL</sequence>
<reference evidence="4" key="1">
    <citation type="journal article" date="2019" name="Int. J. Syst. Evol. Microbiol.">
        <title>The Global Catalogue of Microorganisms (GCM) 10K type strain sequencing project: providing services to taxonomists for standard genome sequencing and annotation.</title>
        <authorList>
            <consortium name="The Broad Institute Genomics Platform"/>
            <consortium name="The Broad Institute Genome Sequencing Center for Infectious Disease"/>
            <person name="Wu L."/>
            <person name="Ma J."/>
        </authorList>
    </citation>
    <scope>NUCLEOTIDE SEQUENCE [LARGE SCALE GENOMIC DNA]</scope>
    <source>
        <strain evidence="4">JCM 17657</strain>
    </source>
</reference>
<dbReference type="EMBL" id="BAABIV010000039">
    <property type="protein sequence ID" value="GAA5014373.1"/>
    <property type="molecule type" value="Genomic_DNA"/>
</dbReference>
<name>A0ABP9IZ82_9ACTN</name>
<accession>A0ABP9IZ82</accession>
<feature type="compositionally biased region" description="Low complexity" evidence="1">
    <location>
        <begin position="252"/>
        <end position="264"/>
    </location>
</feature>
<feature type="compositionally biased region" description="Basic and acidic residues" evidence="1">
    <location>
        <begin position="45"/>
        <end position="56"/>
    </location>
</feature>
<feature type="transmembrane region" description="Helical" evidence="2">
    <location>
        <begin position="477"/>
        <end position="497"/>
    </location>
</feature>
<feature type="compositionally biased region" description="Low complexity" evidence="1">
    <location>
        <begin position="527"/>
        <end position="552"/>
    </location>
</feature>
<feature type="compositionally biased region" description="Polar residues" evidence="1">
    <location>
        <begin position="149"/>
        <end position="159"/>
    </location>
</feature>
<evidence type="ECO:0000313" key="3">
    <source>
        <dbReference type="EMBL" id="GAA5014373.1"/>
    </source>
</evidence>
<evidence type="ECO:0000313" key="4">
    <source>
        <dbReference type="Proteomes" id="UP001500610"/>
    </source>
</evidence>
<keyword evidence="2" id="KW-0472">Membrane</keyword>
<feature type="compositionally biased region" description="Pro residues" evidence="1">
    <location>
        <begin position="132"/>
        <end position="144"/>
    </location>
</feature>
<feature type="compositionally biased region" description="Polar residues" evidence="1">
    <location>
        <begin position="672"/>
        <end position="685"/>
    </location>
</feature>
<feature type="compositionally biased region" description="Gly residues" evidence="1">
    <location>
        <begin position="81"/>
        <end position="92"/>
    </location>
</feature>
<feature type="compositionally biased region" description="Low complexity" evidence="1">
    <location>
        <begin position="648"/>
        <end position="671"/>
    </location>
</feature>
<protein>
    <recommendedName>
        <fullName evidence="5">Translation initiation factor IF-2</fullName>
    </recommendedName>
</protein>
<keyword evidence="4" id="KW-1185">Reference proteome</keyword>
<feature type="compositionally biased region" description="Low complexity" evidence="1">
    <location>
        <begin position="374"/>
        <end position="384"/>
    </location>
</feature>
<keyword evidence="2" id="KW-1133">Transmembrane helix</keyword>
<dbReference type="Proteomes" id="UP001500610">
    <property type="component" value="Unassembled WGS sequence"/>
</dbReference>
<feature type="compositionally biased region" description="Low complexity" evidence="1">
    <location>
        <begin position="627"/>
        <end position="639"/>
    </location>
</feature>
<feature type="region of interest" description="Disordered" evidence="1">
    <location>
        <begin position="1"/>
        <end position="408"/>
    </location>
</feature>
<gene>
    <name evidence="3" type="ORF">GCM10023257_73220</name>
</gene>
<feature type="compositionally biased region" description="Gly residues" evidence="1">
    <location>
        <begin position="353"/>
        <end position="365"/>
    </location>
</feature>
<evidence type="ECO:0000256" key="2">
    <source>
        <dbReference type="SAM" id="Phobius"/>
    </source>
</evidence>
<evidence type="ECO:0008006" key="5">
    <source>
        <dbReference type="Google" id="ProtNLM"/>
    </source>
</evidence>